<dbReference type="InterPro" id="IPR036388">
    <property type="entry name" value="WH-like_DNA-bd_sf"/>
</dbReference>
<feature type="domain" description="IclR-ED" evidence="5">
    <location>
        <begin position="69"/>
        <end position="245"/>
    </location>
</feature>
<protein>
    <submittedName>
        <fullName evidence="6">IclR family transcriptional regulator</fullName>
    </submittedName>
</protein>
<dbReference type="Pfam" id="PF09339">
    <property type="entry name" value="HTH_IclR"/>
    <property type="match status" value="1"/>
</dbReference>
<evidence type="ECO:0000256" key="1">
    <source>
        <dbReference type="ARBA" id="ARBA00023015"/>
    </source>
</evidence>
<evidence type="ECO:0000256" key="3">
    <source>
        <dbReference type="ARBA" id="ARBA00023163"/>
    </source>
</evidence>
<sequence length="247" mass="26574">MASGPTLIGSVQRALHLLDAVGASERPVPAKFLARRVGLPLPTTYHLLRTLVHEGYLRKLEDGYVLGDHVGALREHTATQRLLTRVRPVLRALRDELRGAAYLSLYSDGEIRLVDVVDGPGTPSADLWVGVHEAGHATAFGKCILSALPPGERRDYLSRHRLADLTPHTITDARVLEQRLARGGEVFDDREEYLIGTACLGGVVCGPGVLGAVAVSVPARRYGTVGAHRGAVQRAARRVARAVALGR</sequence>
<dbReference type="RefSeq" id="WP_377389948.1">
    <property type="nucleotide sequence ID" value="NZ_JBHSAN010000019.1"/>
</dbReference>
<proteinExistence type="predicted"/>
<evidence type="ECO:0000259" key="4">
    <source>
        <dbReference type="PROSITE" id="PS51077"/>
    </source>
</evidence>
<keyword evidence="2" id="KW-0238">DNA-binding</keyword>
<dbReference type="InterPro" id="IPR005471">
    <property type="entry name" value="Tscrpt_reg_IclR_N"/>
</dbReference>
<feature type="domain" description="HTH iclR-type" evidence="4">
    <location>
        <begin position="8"/>
        <end position="68"/>
    </location>
</feature>
<dbReference type="PANTHER" id="PTHR30136">
    <property type="entry name" value="HELIX-TURN-HELIX TRANSCRIPTIONAL REGULATOR, ICLR FAMILY"/>
    <property type="match status" value="1"/>
</dbReference>
<dbReference type="Gene3D" id="1.10.10.10">
    <property type="entry name" value="Winged helix-like DNA-binding domain superfamily/Winged helix DNA-binding domain"/>
    <property type="match status" value="1"/>
</dbReference>
<dbReference type="EMBL" id="JBHUOF010000042">
    <property type="protein sequence ID" value="MFD2802195.1"/>
    <property type="molecule type" value="Genomic_DNA"/>
</dbReference>
<dbReference type="Proteomes" id="UP001597478">
    <property type="component" value="Unassembled WGS sequence"/>
</dbReference>
<dbReference type="PANTHER" id="PTHR30136:SF24">
    <property type="entry name" value="HTH-TYPE TRANSCRIPTIONAL REPRESSOR ALLR"/>
    <property type="match status" value="1"/>
</dbReference>
<dbReference type="PROSITE" id="PS51077">
    <property type="entry name" value="HTH_ICLR"/>
    <property type="match status" value="1"/>
</dbReference>
<dbReference type="SUPFAM" id="SSF46785">
    <property type="entry name" value="Winged helix' DNA-binding domain"/>
    <property type="match status" value="1"/>
</dbReference>
<evidence type="ECO:0000313" key="6">
    <source>
        <dbReference type="EMBL" id="MFD2802195.1"/>
    </source>
</evidence>
<dbReference type="InterPro" id="IPR050707">
    <property type="entry name" value="HTH_MetabolicPath_Reg"/>
</dbReference>
<keyword evidence="3" id="KW-0804">Transcription</keyword>
<evidence type="ECO:0000313" key="7">
    <source>
        <dbReference type="Proteomes" id="UP001597478"/>
    </source>
</evidence>
<dbReference type="InterPro" id="IPR036390">
    <property type="entry name" value="WH_DNA-bd_sf"/>
</dbReference>
<dbReference type="SUPFAM" id="SSF55781">
    <property type="entry name" value="GAF domain-like"/>
    <property type="match status" value="1"/>
</dbReference>
<evidence type="ECO:0000256" key="2">
    <source>
        <dbReference type="ARBA" id="ARBA00023125"/>
    </source>
</evidence>
<comment type="caution">
    <text evidence="6">The sequence shown here is derived from an EMBL/GenBank/DDBJ whole genome shotgun (WGS) entry which is preliminary data.</text>
</comment>
<keyword evidence="1" id="KW-0805">Transcription regulation</keyword>
<dbReference type="InterPro" id="IPR029016">
    <property type="entry name" value="GAF-like_dom_sf"/>
</dbReference>
<dbReference type="Pfam" id="PF01614">
    <property type="entry name" value="IclR_C"/>
    <property type="match status" value="1"/>
</dbReference>
<dbReference type="SMART" id="SM00346">
    <property type="entry name" value="HTH_ICLR"/>
    <property type="match status" value="1"/>
</dbReference>
<dbReference type="PROSITE" id="PS51078">
    <property type="entry name" value="ICLR_ED"/>
    <property type="match status" value="1"/>
</dbReference>
<gene>
    <name evidence="6" type="ORF">ACFS2C_22670</name>
</gene>
<keyword evidence="7" id="KW-1185">Reference proteome</keyword>
<organism evidence="6 7">
    <name type="scientific">Prauserella oleivorans</name>
    <dbReference type="NCBI Taxonomy" id="1478153"/>
    <lineage>
        <taxon>Bacteria</taxon>
        <taxon>Bacillati</taxon>
        <taxon>Actinomycetota</taxon>
        <taxon>Actinomycetes</taxon>
        <taxon>Pseudonocardiales</taxon>
        <taxon>Pseudonocardiaceae</taxon>
        <taxon>Prauserella</taxon>
    </lineage>
</organism>
<dbReference type="Gene3D" id="3.30.450.40">
    <property type="match status" value="1"/>
</dbReference>
<accession>A0ABW5WIH5</accession>
<reference evidence="7" key="1">
    <citation type="journal article" date="2019" name="Int. J. Syst. Evol. Microbiol.">
        <title>The Global Catalogue of Microorganisms (GCM) 10K type strain sequencing project: providing services to taxonomists for standard genome sequencing and annotation.</title>
        <authorList>
            <consortium name="The Broad Institute Genomics Platform"/>
            <consortium name="The Broad Institute Genome Sequencing Center for Infectious Disease"/>
            <person name="Wu L."/>
            <person name="Ma J."/>
        </authorList>
    </citation>
    <scope>NUCLEOTIDE SEQUENCE [LARGE SCALE GENOMIC DNA]</scope>
    <source>
        <strain evidence="7">IBRC-M 10906</strain>
    </source>
</reference>
<dbReference type="InterPro" id="IPR014757">
    <property type="entry name" value="Tscrpt_reg_IclR_C"/>
</dbReference>
<evidence type="ECO:0000259" key="5">
    <source>
        <dbReference type="PROSITE" id="PS51078"/>
    </source>
</evidence>
<name>A0ABW5WIH5_9PSEU</name>